<dbReference type="Pfam" id="PF03767">
    <property type="entry name" value="Acid_phosphat_B"/>
    <property type="match status" value="1"/>
</dbReference>
<protein>
    <submittedName>
        <fullName evidence="4">HAD family acid phosphatase</fullName>
    </submittedName>
</protein>
<dbReference type="Proteomes" id="UP001224428">
    <property type="component" value="Unassembled WGS sequence"/>
</dbReference>
<keyword evidence="2" id="KW-0175">Coiled coil</keyword>
<feature type="chain" id="PRO_5042560101" evidence="3">
    <location>
        <begin position="21"/>
        <end position="387"/>
    </location>
</feature>
<evidence type="ECO:0000256" key="3">
    <source>
        <dbReference type="SAM" id="SignalP"/>
    </source>
</evidence>
<reference evidence="4" key="1">
    <citation type="submission" date="2023-05" db="EMBL/GenBank/DDBJ databases">
        <title>Mycoplasma phocimorsus sp. nov., isolated from Scandinavian patients with seal finger or septic arthritis after contact with seals.</title>
        <authorList>
            <person name="Skafte-Holm A."/>
            <person name="Pedersen T.R."/>
            <person name="Froelund M."/>
            <person name="Stegger M."/>
            <person name="Qvortrup K."/>
            <person name="Michaels D.L."/>
            <person name="Brown D.R."/>
            <person name="Jensen J.S."/>
        </authorList>
    </citation>
    <scope>NUCLEOTIDE SEQUENCE</scope>
    <source>
        <strain evidence="4">M5725</strain>
    </source>
</reference>
<evidence type="ECO:0000313" key="5">
    <source>
        <dbReference type="Proteomes" id="UP001224428"/>
    </source>
</evidence>
<dbReference type="InterPro" id="IPR006423">
    <property type="entry name" value="Lipo_e_P4"/>
</dbReference>
<keyword evidence="5" id="KW-1185">Reference proteome</keyword>
<dbReference type="PROSITE" id="PS51257">
    <property type="entry name" value="PROKAR_LIPOPROTEIN"/>
    <property type="match status" value="1"/>
</dbReference>
<keyword evidence="1 3" id="KW-0732">Signal</keyword>
<sequence length="387" mass="44376">MKLKKWLTATSILSILPLTAISCIKVNKEKIDKLNDIINLQDEKLATKETEINQLKKALEAINKEKEVISQKINSASNIATNLWNSFSANKDVTTKQAYENAKRIFDIMLKQEGIDTKLVDTTKEKVTLRAENDKFIPVVFMDLDDTVLNNFKVQNYFALNTGFDFNTFEEYIKDASSDEVLGSIEFIKYVWSKGGIVMFNSNRLQKTSVDGSRRNLIKLGLEEKYAPDWVFWMKGVDLNSPMPWKNTSGGNNKEERMNAVNTNEWEIDGVKAKFRTIMRIGDDINDFNDNFTKNNNAQSIKAEVKDKPFGKLFGNSNLENKSIYFNPTTKSWETKNWSESYIFISGNASYGGWIKQLGFKNHAYSAQEGFDKLNEYLWVPKAKNKI</sequence>
<dbReference type="InterPro" id="IPR036412">
    <property type="entry name" value="HAD-like_sf"/>
</dbReference>
<dbReference type="InterPro" id="IPR005519">
    <property type="entry name" value="Acid_phosphat_B-like"/>
</dbReference>
<dbReference type="SUPFAM" id="SSF56784">
    <property type="entry name" value="HAD-like"/>
    <property type="match status" value="1"/>
</dbReference>
<feature type="coiled-coil region" evidence="2">
    <location>
        <begin position="38"/>
        <end position="72"/>
    </location>
</feature>
<dbReference type="AlphaFoldDB" id="A0AAJ1PT52"/>
<name>A0AAJ1PT52_9MOLU</name>
<comment type="caution">
    <text evidence="4">The sequence shown here is derived from an EMBL/GenBank/DDBJ whole genome shotgun (WGS) entry which is preliminary data.</text>
</comment>
<evidence type="ECO:0000256" key="1">
    <source>
        <dbReference type="ARBA" id="ARBA00022729"/>
    </source>
</evidence>
<dbReference type="InterPro" id="IPR023214">
    <property type="entry name" value="HAD_sf"/>
</dbReference>
<evidence type="ECO:0000313" key="4">
    <source>
        <dbReference type="EMBL" id="MDJ1645727.1"/>
    </source>
</evidence>
<dbReference type="SFLD" id="SFLDG01125">
    <property type="entry name" value="C1.1:_Acid_Phosphatase_Like"/>
    <property type="match status" value="1"/>
</dbReference>
<dbReference type="RefSeq" id="WP_283827211.1">
    <property type="nucleotide sequence ID" value="NZ_JASDDP010000013.1"/>
</dbReference>
<accession>A0AAJ1PT52</accession>
<feature type="signal peptide" evidence="3">
    <location>
        <begin position="1"/>
        <end position="20"/>
    </location>
</feature>
<dbReference type="SFLD" id="SFLDS00003">
    <property type="entry name" value="Haloacid_Dehalogenase"/>
    <property type="match status" value="1"/>
</dbReference>
<dbReference type="EMBL" id="JASDDP010000013">
    <property type="protein sequence ID" value="MDJ1645727.1"/>
    <property type="molecule type" value="Genomic_DNA"/>
</dbReference>
<proteinExistence type="predicted"/>
<dbReference type="Gene3D" id="3.40.50.1000">
    <property type="entry name" value="HAD superfamily/HAD-like"/>
    <property type="match status" value="1"/>
</dbReference>
<dbReference type="GO" id="GO:0009279">
    <property type="term" value="C:cell outer membrane"/>
    <property type="evidence" value="ECO:0007669"/>
    <property type="project" value="InterPro"/>
</dbReference>
<organism evidence="4 5">
    <name type="scientific">Mycoplasma phocimorsus</name>
    <dbReference type="NCBI Taxonomy" id="3045839"/>
    <lineage>
        <taxon>Bacteria</taxon>
        <taxon>Bacillati</taxon>
        <taxon>Mycoplasmatota</taxon>
        <taxon>Mollicutes</taxon>
        <taxon>Mycoplasmataceae</taxon>
        <taxon>Mycoplasma</taxon>
    </lineage>
</organism>
<gene>
    <name evidence="4" type="ORF">QLQ80_01310</name>
</gene>
<evidence type="ECO:0000256" key="2">
    <source>
        <dbReference type="SAM" id="Coils"/>
    </source>
</evidence>